<keyword evidence="5 7" id="KW-0560">Oxidoreductase</keyword>
<evidence type="ECO:0000256" key="5">
    <source>
        <dbReference type="ARBA" id="ARBA00023002"/>
    </source>
</evidence>
<organism evidence="9 10">
    <name type="scientific">Alicyclobacillus fastidiosus</name>
    <dbReference type="NCBI Taxonomy" id="392011"/>
    <lineage>
        <taxon>Bacteria</taxon>
        <taxon>Bacillati</taxon>
        <taxon>Bacillota</taxon>
        <taxon>Bacilli</taxon>
        <taxon>Bacillales</taxon>
        <taxon>Alicyclobacillaceae</taxon>
        <taxon>Alicyclobacillus</taxon>
    </lineage>
</organism>
<protein>
    <recommendedName>
        <fullName evidence="7">Gamma-glutamyl phosphate reductase</fullName>
        <shortName evidence="7">GPR</shortName>
        <ecNumber evidence="7">1.2.1.41</ecNumber>
    </recommendedName>
    <alternativeName>
        <fullName evidence="7">Glutamate-5-semialdehyde dehydrogenase</fullName>
    </alternativeName>
    <alternativeName>
        <fullName evidence="7">Glutamyl-gamma-semialdehyde dehydrogenase</fullName>
        <shortName evidence="7">GSA dehydrogenase</shortName>
    </alternativeName>
</protein>
<dbReference type="Pfam" id="PF00171">
    <property type="entry name" value="Aldedh"/>
    <property type="match status" value="1"/>
</dbReference>
<comment type="catalytic activity">
    <reaction evidence="6 7">
        <text>L-glutamate 5-semialdehyde + phosphate + NADP(+) = L-glutamyl 5-phosphate + NADPH + H(+)</text>
        <dbReference type="Rhea" id="RHEA:19541"/>
        <dbReference type="ChEBI" id="CHEBI:15378"/>
        <dbReference type="ChEBI" id="CHEBI:43474"/>
        <dbReference type="ChEBI" id="CHEBI:57783"/>
        <dbReference type="ChEBI" id="CHEBI:58066"/>
        <dbReference type="ChEBI" id="CHEBI:58274"/>
        <dbReference type="ChEBI" id="CHEBI:58349"/>
        <dbReference type="EC" id="1.2.1.41"/>
    </reaction>
</comment>
<comment type="pathway">
    <text evidence="1 7">Amino-acid biosynthesis; L-proline biosynthesis; L-glutamate 5-semialdehyde from L-glutamate: step 2/2.</text>
</comment>
<dbReference type="PANTHER" id="PTHR11063">
    <property type="entry name" value="GLUTAMATE SEMIALDEHYDE DEHYDROGENASE"/>
    <property type="match status" value="1"/>
</dbReference>
<dbReference type="PIRSF" id="PIRSF000151">
    <property type="entry name" value="GPR"/>
    <property type="match status" value="1"/>
</dbReference>
<dbReference type="InterPro" id="IPR000965">
    <property type="entry name" value="GPR_dom"/>
</dbReference>
<evidence type="ECO:0000256" key="4">
    <source>
        <dbReference type="ARBA" id="ARBA00022857"/>
    </source>
</evidence>
<dbReference type="NCBIfam" id="NF001221">
    <property type="entry name" value="PRK00197.1"/>
    <property type="match status" value="1"/>
</dbReference>
<sequence length="429" mass="46650">MESGRHAELETYIADKLKHARRASRALVVASTSLKNEALQQMAEALWDGREEILAANQQDVRASEMAGQPPSRIDRLMLDEHRIRQMMDGLVQVAQLDDPVGERLDAILHPNGMRIEKVRVPMGVIAMIYESRPNVTVDAVGLCIKTGNAAVLRGGREALRSNIALVRALHQGLEASGVPSEAIQFVERVERESVDLLITAVGLVDLVIPRGGSGLIERVVRHAQVPVIETGVGNCHVYVDTAADLAKAREIITNAKTQRPSVCNAAETLLVHKSVAGAWLPEIVPHLAQLGVQVRGCEQSLAILQDAGCRNVLAATDEDWSTEYLDLVLAVKVVDSLDAAIEHITEYGTLHSEVIVTESEEAAVDFLSRVDAAVVYHNASSRFTDGFEFGFGAEIGISTQKLHARGPMGLREMTSYKYIVRGDGQVRG</sequence>
<dbReference type="InterPro" id="IPR020593">
    <property type="entry name" value="G-glutamylP_reductase_CS"/>
</dbReference>
<dbReference type="PROSITE" id="PS01223">
    <property type="entry name" value="PROA"/>
    <property type="match status" value="1"/>
</dbReference>
<dbReference type="EMBL" id="JBDXSU010000001">
    <property type="protein sequence ID" value="MFB5188791.1"/>
    <property type="molecule type" value="Genomic_DNA"/>
</dbReference>
<comment type="subcellular location">
    <subcellularLocation>
        <location evidence="7">Cytoplasm</location>
    </subcellularLocation>
</comment>
<dbReference type="InterPro" id="IPR016162">
    <property type="entry name" value="Ald_DH_N"/>
</dbReference>
<reference evidence="9 10" key="1">
    <citation type="journal article" date="2024" name="Int. J. Mol. Sci.">
        <title>Exploration of Alicyclobacillus spp. Genome in Search of Antibiotic Resistance.</title>
        <authorList>
            <person name="Bucka-Kolendo J."/>
            <person name="Kiousi D.E."/>
            <person name="Dekowska A."/>
            <person name="Mikolajczuk-Szczyrba A."/>
            <person name="Karadedos D.M."/>
            <person name="Michael P."/>
            <person name="Galanis A."/>
            <person name="Sokolowska B."/>
        </authorList>
    </citation>
    <scope>NUCLEOTIDE SEQUENCE [LARGE SCALE GENOMIC DNA]</scope>
    <source>
        <strain evidence="9 10">KKP 3000</strain>
    </source>
</reference>
<keyword evidence="2 7" id="KW-0028">Amino-acid biosynthesis</keyword>
<keyword evidence="7" id="KW-0963">Cytoplasm</keyword>
<dbReference type="CDD" id="cd07079">
    <property type="entry name" value="ALDH_F18-19_ProA-GPR"/>
    <property type="match status" value="1"/>
</dbReference>
<evidence type="ECO:0000256" key="7">
    <source>
        <dbReference type="HAMAP-Rule" id="MF_00412"/>
    </source>
</evidence>
<evidence type="ECO:0000256" key="3">
    <source>
        <dbReference type="ARBA" id="ARBA00022650"/>
    </source>
</evidence>
<keyword evidence="10" id="KW-1185">Reference proteome</keyword>
<keyword evidence="3 7" id="KW-0641">Proline biosynthesis</keyword>
<dbReference type="InterPro" id="IPR015590">
    <property type="entry name" value="Aldehyde_DH_dom"/>
</dbReference>
<feature type="domain" description="Aldehyde dehydrogenase" evidence="8">
    <location>
        <begin position="16"/>
        <end position="293"/>
    </location>
</feature>
<gene>
    <name evidence="7" type="primary">proA</name>
    <name evidence="9" type="ORF">KKP3000_001224</name>
</gene>
<accession>A0ABV5A9L9</accession>
<evidence type="ECO:0000313" key="9">
    <source>
        <dbReference type="EMBL" id="MFB5188791.1"/>
    </source>
</evidence>
<comment type="function">
    <text evidence="7">Catalyzes the NADPH-dependent reduction of L-glutamate 5-phosphate into L-glutamate 5-semialdehyde and phosphate. The product spontaneously undergoes cyclization to form 1-pyrroline-5-carboxylate.</text>
</comment>
<dbReference type="PANTHER" id="PTHR11063:SF8">
    <property type="entry name" value="DELTA-1-PYRROLINE-5-CARBOXYLATE SYNTHASE"/>
    <property type="match status" value="1"/>
</dbReference>
<proteinExistence type="inferred from homology"/>
<dbReference type="Gene3D" id="3.40.309.10">
    <property type="entry name" value="Aldehyde Dehydrogenase, Chain A, domain 2"/>
    <property type="match status" value="1"/>
</dbReference>
<evidence type="ECO:0000256" key="2">
    <source>
        <dbReference type="ARBA" id="ARBA00022605"/>
    </source>
</evidence>
<dbReference type="Gene3D" id="3.40.605.10">
    <property type="entry name" value="Aldehyde Dehydrogenase, Chain A, domain 1"/>
    <property type="match status" value="1"/>
</dbReference>
<evidence type="ECO:0000256" key="1">
    <source>
        <dbReference type="ARBA" id="ARBA00004985"/>
    </source>
</evidence>
<evidence type="ECO:0000256" key="6">
    <source>
        <dbReference type="ARBA" id="ARBA00049024"/>
    </source>
</evidence>
<name>A0ABV5A9L9_9BACL</name>
<comment type="similarity">
    <text evidence="7">Belongs to the gamma-glutamyl phosphate reductase family.</text>
</comment>
<dbReference type="HAMAP" id="MF_00412">
    <property type="entry name" value="ProA"/>
    <property type="match status" value="1"/>
</dbReference>
<dbReference type="GO" id="GO:0004350">
    <property type="term" value="F:glutamate-5-semialdehyde dehydrogenase activity"/>
    <property type="evidence" value="ECO:0007669"/>
    <property type="project" value="UniProtKB-EC"/>
</dbReference>
<dbReference type="InterPro" id="IPR012134">
    <property type="entry name" value="Glu-5-SA_DH"/>
</dbReference>
<dbReference type="InterPro" id="IPR016161">
    <property type="entry name" value="Ald_DH/histidinol_DH"/>
</dbReference>
<dbReference type="NCBIfam" id="TIGR00407">
    <property type="entry name" value="proA"/>
    <property type="match status" value="1"/>
</dbReference>
<keyword evidence="4 7" id="KW-0521">NADP</keyword>
<evidence type="ECO:0000313" key="10">
    <source>
        <dbReference type="Proteomes" id="UP001579974"/>
    </source>
</evidence>
<evidence type="ECO:0000259" key="8">
    <source>
        <dbReference type="Pfam" id="PF00171"/>
    </source>
</evidence>
<dbReference type="EC" id="1.2.1.41" evidence="7"/>
<comment type="caution">
    <text evidence="9">The sequence shown here is derived from an EMBL/GenBank/DDBJ whole genome shotgun (WGS) entry which is preliminary data.</text>
</comment>
<dbReference type="InterPro" id="IPR016163">
    <property type="entry name" value="Ald_DH_C"/>
</dbReference>
<dbReference type="SUPFAM" id="SSF53720">
    <property type="entry name" value="ALDH-like"/>
    <property type="match status" value="1"/>
</dbReference>
<dbReference type="Proteomes" id="UP001579974">
    <property type="component" value="Unassembled WGS sequence"/>
</dbReference>